<feature type="region of interest" description="Disordered" evidence="1">
    <location>
        <begin position="152"/>
        <end position="176"/>
    </location>
</feature>
<reference evidence="3" key="1">
    <citation type="submission" date="2021-01" db="EMBL/GenBank/DDBJ databases">
        <title>Caligus Genome Assembly.</title>
        <authorList>
            <person name="Gallardo-Escarate C."/>
        </authorList>
    </citation>
    <scope>NUCLEOTIDE SEQUENCE [LARGE SCALE GENOMIC DNA]</scope>
</reference>
<dbReference type="GO" id="GO:0030154">
    <property type="term" value="P:cell differentiation"/>
    <property type="evidence" value="ECO:0007669"/>
    <property type="project" value="TreeGrafter"/>
</dbReference>
<feature type="region of interest" description="Disordered" evidence="1">
    <location>
        <begin position="1"/>
        <end position="40"/>
    </location>
</feature>
<dbReference type="PANTHER" id="PTHR13742">
    <property type="entry name" value="RETINOBLASTOMA-ASSOCIATED PROTEIN RB -RELATED"/>
    <property type="match status" value="1"/>
</dbReference>
<evidence type="ECO:0000256" key="1">
    <source>
        <dbReference type="SAM" id="MobiDB-lite"/>
    </source>
</evidence>
<proteinExistence type="predicted"/>
<dbReference type="Gene3D" id="1.10.472.10">
    <property type="entry name" value="Cyclin-like"/>
    <property type="match status" value="1"/>
</dbReference>
<dbReference type="OrthoDB" id="844594at2759"/>
<feature type="compositionally biased region" description="Polar residues" evidence="1">
    <location>
        <begin position="9"/>
        <end position="23"/>
    </location>
</feature>
<dbReference type="GO" id="GO:0006357">
    <property type="term" value="P:regulation of transcription by RNA polymerase II"/>
    <property type="evidence" value="ECO:0007669"/>
    <property type="project" value="InterPro"/>
</dbReference>
<accession>A0A7T8KLL9</accession>
<evidence type="ECO:0000313" key="3">
    <source>
        <dbReference type="Proteomes" id="UP000595437"/>
    </source>
</evidence>
<keyword evidence="3" id="KW-1185">Reference proteome</keyword>
<sequence length="217" mass="24421">GIKKENVDGESSPSTNGTKSTITPPTPTRLAASSTISEDGEERGDLIKFYNTVFMERLQEFSLKFKRSRQSEAPPLSPLPKLRSHPQIFIRPLKTSANEVVMNSSPHKPLQYNFNRSPANYSGPVFFTISFFFSLLELECINELMREAEKKSTRGKRLLVEEDEGSSSKSRKMDESSCFLLPPPAWSNTEAGLAHLVEEEESITNLKSYSEIDHKCN</sequence>
<evidence type="ECO:0000313" key="2">
    <source>
        <dbReference type="EMBL" id="QQP58075.1"/>
    </source>
</evidence>
<name>A0A7T8KLL9_CALRO</name>
<dbReference type="GO" id="GO:0005667">
    <property type="term" value="C:transcription regulator complex"/>
    <property type="evidence" value="ECO:0007669"/>
    <property type="project" value="TreeGrafter"/>
</dbReference>
<dbReference type="InterPro" id="IPR036915">
    <property type="entry name" value="Cyclin-like_sf"/>
</dbReference>
<dbReference type="PANTHER" id="PTHR13742:SF17">
    <property type="entry name" value="RE32990P-RELATED"/>
    <property type="match status" value="1"/>
</dbReference>
<protein>
    <submittedName>
        <fullName evidence="2">Retinoblastomalike protein 1like</fullName>
    </submittedName>
</protein>
<dbReference type="EMBL" id="CP045891">
    <property type="protein sequence ID" value="QQP58075.1"/>
    <property type="molecule type" value="Genomic_DNA"/>
</dbReference>
<dbReference type="GO" id="GO:0000977">
    <property type="term" value="F:RNA polymerase II transcription regulatory region sequence-specific DNA binding"/>
    <property type="evidence" value="ECO:0007669"/>
    <property type="project" value="TreeGrafter"/>
</dbReference>
<dbReference type="GO" id="GO:2000134">
    <property type="term" value="P:negative regulation of G1/S transition of mitotic cell cycle"/>
    <property type="evidence" value="ECO:0007669"/>
    <property type="project" value="TreeGrafter"/>
</dbReference>
<dbReference type="AlphaFoldDB" id="A0A7T8KLL9"/>
<feature type="non-terminal residue" evidence="2">
    <location>
        <position position="217"/>
    </location>
</feature>
<dbReference type="InterPro" id="IPR028309">
    <property type="entry name" value="RB_fam"/>
</dbReference>
<gene>
    <name evidence="2" type="ORF">FKW44_003277</name>
</gene>
<dbReference type="SUPFAM" id="SSF47954">
    <property type="entry name" value="Cyclin-like"/>
    <property type="match status" value="1"/>
</dbReference>
<organism evidence="2 3">
    <name type="scientific">Caligus rogercresseyi</name>
    <name type="common">Sea louse</name>
    <dbReference type="NCBI Taxonomy" id="217165"/>
    <lineage>
        <taxon>Eukaryota</taxon>
        <taxon>Metazoa</taxon>
        <taxon>Ecdysozoa</taxon>
        <taxon>Arthropoda</taxon>
        <taxon>Crustacea</taxon>
        <taxon>Multicrustacea</taxon>
        <taxon>Hexanauplia</taxon>
        <taxon>Copepoda</taxon>
        <taxon>Siphonostomatoida</taxon>
        <taxon>Caligidae</taxon>
        <taxon>Caligus</taxon>
    </lineage>
</organism>
<dbReference type="Proteomes" id="UP000595437">
    <property type="component" value="Chromosome 2"/>
</dbReference>
<dbReference type="GO" id="GO:0000785">
    <property type="term" value="C:chromatin"/>
    <property type="evidence" value="ECO:0007669"/>
    <property type="project" value="TreeGrafter"/>
</dbReference>